<dbReference type="EMBL" id="JAXCLX010000002">
    <property type="protein sequence ID" value="MDY0872733.1"/>
    <property type="molecule type" value="Genomic_DNA"/>
</dbReference>
<evidence type="ECO:0000313" key="1">
    <source>
        <dbReference type="EMBL" id="MDY0872733.1"/>
    </source>
</evidence>
<organism evidence="1 2">
    <name type="scientific">Dongia rigui</name>
    <dbReference type="NCBI Taxonomy" id="940149"/>
    <lineage>
        <taxon>Bacteria</taxon>
        <taxon>Pseudomonadati</taxon>
        <taxon>Pseudomonadota</taxon>
        <taxon>Alphaproteobacteria</taxon>
        <taxon>Rhodospirillales</taxon>
        <taxon>Dongiaceae</taxon>
        <taxon>Dongia</taxon>
    </lineage>
</organism>
<dbReference type="InterPro" id="IPR012659">
    <property type="entry name" value="CHP02444"/>
</dbReference>
<gene>
    <name evidence="1" type="ORF">SMD31_12395</name>
</gene>
<keyword evidence="2" id="KW-1185">Reference proteome</keyword>
<sequence>MAIRLNADDFWEFSLAIYCREAVANACLSLQDRRGADVNMLLAICWLARSGYAVSDAALESGLAATAPWAESVLRPLRAVRRSLASFADVGGNDRQSIKHGLLSVELEAERVAQQKIVAALAGHMNGLRAEPARSLAAIGLDLYAAKMSAGEVQDRADLDAILAAL</sequence>
<reference evidence="1 2" key="1">
    <citation type="journal article" date="2013" name="Antonie Van Leeuwenhoek">
        <title>Dongia rigui sp. nov., isolated from freshwater of a large wetland in Korea.</title>
        <authorList>
            <person name="Baik K.S."/>
            <person name="Hwang Y.M."/>
            <person name="Choi J.S."/>
            <person name="Kwon J."/>
            <person name="Seong C.N."/>
        </authorList>
    </citation>
    <scope>NUCLEOTIDE SEQUENCE [LARGE SCALE GENOMIC DNA]</scope>
    <source>
        <strain evidence="1 2">04SU4-P</strain>
    </source>
</reference>
<dbReference type="Proteomes" id="UP001271769">
    <property type="component" value="Unassembled WGS sequence"/>
</dbReference>
<dbReference type="RefSeq" id="WP_320501207.1">
    <property type="nucleotide sequence ID" value="NZ_JAXCLX010000002.1"/>
</dbReference>
<evidence type="ECO:0000313" key="2">
    <source>
        <dbReference type="Proteomes" id="UP001271769"/>
    </source>
</evidence>
<protein>
    <submittedName>
        <fullName evidence="1">TIGR02444 family protein</fullName>
    </submittedName>
</protein>
<dbReference type="NCBIfam" id="TIGR02444">
    <property type="entry name" value="TIGR02444 family protein"/>
    <property type="match status" value="1"/>
</dbReference>
<accession>A0ABU5E1F3</accession>
<proteinExistence type="predicted"/>
<name>A0ABU5E1F3_9PROT</name>
<dbReference type="Pfam" id="PF09523">
    <property type="entry name" value="DUF2390"/>
    <property type="match status" value="1"/>
</dbReference>
<comment type="caution">
    <text evidence="1">The sequence shown here is derived from an EMBL/GenBank/DDBJ whole genome shotgun (WGS) entry which is preliminary data.</text>
</comment>